<dbReference type="AlphaFoldDB" id="A0A9W6EWC5"/>
<gene>
    <name evidence="1" type="ORF">NBRC110019_27330</name>
</gene>
<comment type="caution">
    <text evidence="1">The sequence shown here is derived from an EMBL/GenBank/DDBJ whole genome shotgun (WGS) entry which is preliminary data.</text>
</comment>
<sequence length="475" mass="55778">MNTKLYVIIIILAIGLSGISCSKHQKNIASIPVTNVLDSSTVIIKVITDNPNIKDKIVILNEKKFYTANQKNLVEKLENNNQTISYSKDQKAEFKEIRIGKKRFFVYITPGDKLTLNIKHDSINLYGTHTAEYNFFIELKRKNLIPPNFNKNSKVYKTILDSIYEKQITFLNNYHLKHPEISKTFLDDTNNELLFQYYYYLCFPRGIKNFLKNQYLSHLDGIYSKYRNNSAFEADEYFNSIDVSLFKNKNLINSRHFKQALSFLIRFYFIKNNTTYYSKESFLNEKKYIDANFSDDLHSYLIGRFLISYSYKKFHNSLDNYQLLKQTLDNFNQNSTDKTIPKLVYEVLSKNDFKKNNFKLPKDVTTEKIISSKGDTLSFGDILNSKRIIKIVFTNDNSKNINLDNSYSKTESLITVYLNKPNENTFKNKSDFFYLVTPYNSKIIKYLQIFSLPYIITLDKNNRLLSKEPLPSVKK</sequence>
<organism evidence="1 2">
    <name type="scientific">Neptunitalea chrysea</name>
    <dbReference type="NCBI Taxonomy" id="1647581"/>
    <lineage>
        <taxon>Bacteria</taxon>
        <taxon>Pseudomonadati</taxon>
        <taxon>Bacteroidota</taxon>
        <taxon>Flavobacteriia</taxon>
        <taxon>Flavobacteriales</taxon>
        <taxon>Flavobacteriaceae</taxon>
        <taxon>Neptunitalea</taxon>
    </lineage>
</organism>
<evidence type="ECO:0008006" key="3">
    <source>
        <dbReference type="Google" id="ProtNLM"/>
    </source>
</evidence>
<dbReference type="RefSeq" id="WP_281755828.1">
    <property type="nucleotide sequence ID" value="NZ_BRVP01000022.1"/>
</dbReference>
<proteinExistence type="predicted"/>
<accession>A0A9W6EWC5</accession>
<keyword evidence="2" id="KW-1185">Reference proteome</keyword>
<protein>
    <recommendedName>
        <fullName evidence="3">Lipoprotein</fullName>
    </recommendedName>
</protein>
<reference evidence="1" key="1">
    <citation type="submission" date="2022-07" db="EMBL/GenBank/DDBJ databases">
        <title>Taxonomy of Novel Oxalotrophic and Methylotrophic Bacteria.</title>
        <authorList>
            <person name="Sahin N."/>
            <person name="Tani A."/>
        </authorList>
    </citation>
    <scope>NUCLEOTIDE SEQUENCE</scope>
    <source>
        <strain evidence="1">AM327</strain>
    </source>
</reference>
<dbReference type="Proteomes" id="UP001143545">
    <property type="component" value="Unassembled WGS sequence"/>
</dbReference>
<evidence type="ECO:0000313" key="1">
    <source>
        <dbReference type="EMBL" id="GLB53692.1"/>
    </source>
</evidence>
<evidence type="ECO:0000313" key="2">
    <source>
        <dbReference type="Proteomes" id="UP001143545"/>
    </source>
</evidence>
<dbReference type="EMBL" id="BRVP01000022">
    <property type="protein sequence ID" value="GLB53692.1"/>
    <property type="molecule type" value="Genomic_DNA"/>
</dbReference>
<name>A0A9W6EWC5_9FLAO</name>
<dbReference type="PROSITE" id="PS51257">
    <property type="entry name" value="PROKAR_LIPOPROTEIN"/>
    <property type="match status" value="1"/>
</dbReference>